<dbReference type="InterPro" id="IPR052957">
    <property type="entry name" value="Auxin_embryo_med"/>
</dbReference>
<feature type="domain" description="Protein NO VEIN C-terminal" evidence="2">
    <location>
        <begin position="2962"/>
        <end position="3059"/>
    </location>
</feature>
<evidence type="ECO:0000256" key="1">
    <source>
        <dbReference type="SAM" id="MobiDB-lite"/>
    </source>
</evidence>
<evidence type="ECO:0000259" key="2">
    <source>
        <dbReference type="Pfam" id="PF13020"/>
    </source>
</evidence>
<dbReference type="RefSeq" id="XP_022338931.1">
    <property type="nucleotide sequence ID" value="XM_022483223.1"/>
</dbReference>
<feature type="region of interest" description="Disordered" evidence="1">
    <location>
        <begin position="218"/>
        <end position="264"/>
    </location>
</feature>
<dbReference type="Gene3D" id="3.30.565.10">
    <property type="entry name" value="Histidine kinase-like ATPase, C-terminal domain"/>
    <property type="match status" value="1"/>
</dbReference>
<evidence type="ECO:0000313" key="8">
    <source>
        <dbReference type="RefSeq" id="XP_022338933.1"/>
    </source>
</evidence>
<protein>
    <submittedName>
        <fullName evidence="5 6">Uncharacterized protein LOC111134311 isoform X1</fullName>
    </submittedName>
</protein>
<gene>
    <name evidence="5 6 7 8" type="primary">LOC111134311</name>
</gene>
<feature type="compositionally biased region" description="Acidic residues" evidence="1">
    <location>
        <begin position="1219"/>
        <end position="1231"/>
    </location>
</feature>
<dbReference type="InterPro" id="IPR058210">
    <property type="entry name" value="SACS/Nov_dom"/>
</dbReference>
<dbReference type="Proteomes" id="UP000694844">
    <property type="component" value="Chromosome 5"/>
</dbReference>
<dbReference type="Pfam" id="PF25794">
    <property type="entry name" value="SACS"/>
    <property type="match status" value="1"/>
</dbReference>
<evidence type="ECO:0000313" key="6">
    <source>
        <dbReference type="RefSeq" id="XP_022338931.1"/>
    </source>
</evidence>
<dbReference type="NCBIfam" id="NF047352">
    <property type="entry name" value="P_loop_sacsin"/>
    <property type="match status" value="1"/>
</dbReference>
<dbReference type="InterPro" id="IPR024975">
    <property type="entry name" value="NOV_C"/>
</dbReference>
<feature type="compositionally biased region" description="Basic and acidic residues" evidence="1">
    <location>
        <begin position="255"/>
        <end position="264"/>
    </location>
</feature>
<feature type="region of interest" description="Disordered" evidence="1">
    <location>
        <begin position="106"/>
        <end position="148"/>
    </location>
</feature>
<feature type="region of interest" description="Disordered" evidence="1">
    <location>
        <begin position="1218"/>
        <end position="1255"/>
    </location>
</feature>
<feature type="domain" description="Sacsin/Nov" evidence="3">
    <location>
        <begin position="1364"/>
        <end position="1466"/>
    </location>
</feature>
<reference evidence="5 6" key="1">
    <citation type="submission" date="2025-04" db="UniProtKB">
        <authorList>
            <consortium name="RefSeq"/>
        </authorList>
    </citation>
    <scope>IDENTIFICATION</scope>
    <source>
        <tissue evidence="5 6">Whole sample</tissue>
    </source>
</reference>
<evidence type="ECO:0000313" key="7">
    <source>
        <dbReference type="RefSeq" id="XP_022338932.1"/>
    </source>
</evidence>
<organism evidence="4 5">
    <name type="scientific">Crassostrea virginica</name>
    <name type="common">Eastern oyster</name>
    <dbReference type="NCBI Taxonomy" id="6565"/>
    <lineage>
        <taxon>Eukaryota</taxon>
        <taxon>Metazoa</taxon>
        <taxon>Spiralia</taxon>
        <taxon>Lophotrochozoa</taxon>
        <taxon>Mollusca</taxon>
        <taxon>Bivalvia</taxon>
        <taxon>Autobranchia</taxon>
        <taxon>Pteriomorphia</taxon>
        <taxon>Ostreida</taxon>
        <taxon>Ostreoidea</taxon>
        <taxon>Ostreidae</taxon>
        <taxon>Crassostrea</taxon>
    </lineage>
</organism>
<keyword evidence="4" id="KW-1185">Reference proteome</keyword>
<dbReference type="OrthoDB" id="1262810at2759"/>
<dbReference type="InterPro" id="IPR036890">
    <property type="entry name" value="HATPase_C_sf"/>
</dbReference>
<feature type="region of interest" description="Disordered" evidence="1">
    <location>
        <begin position="2665"/>
        <end position="2914"/>
    </location>
</feature>
<dbReference type="KEGG" id="cvn:111134311"/>
<dbReference type="RefSeq" id="XP_022338930.1">
    <property type="nucleotide sequence ID" value="XM_022483222.1"/>
</dbReference>
<accession>A0A8B8EFR1</accession>
<dbReference type="SUPFAM" id="SSF55874">
    <property type="entry name" value="ATPase domain of HSP90 chaperone/DNA topoisomerase II/histidine kinase"/>
    <property type="match status" value="1"/>
</dbReference>
<dbReference type="PANTHER" id="PTHR32387:SF0">
    <property type="entry name" value="PROTEIN NO VEIN"/>
    <property type="match status" value="1"/>
</dbReference>
<dbReference type="GeneID" id="111134311"/>
<feature type="compositionally biased region" description="Basic and acidic residues" evidence="1">
    <location>
        <begin position="130"/>
        <end position="148"/>
    </location>
</feature>
<proteinExistence type="predicted"/>
<name>A0A8B8EFR1_CRAVI</name>
<evidence type="ECO:0000259" key="3">
    <source>
        <dbReference type="Pfam" id="PF25794"/>
    </source>
</evidence>
<feature type="compositionally biased region" description="Gly residues" evidence="1">
    <location>
        <begin position="2688"/>
        <end position="2701"/>
    </location>
</feature>
<feature type="compositionally biased region" description="Basic and acidic residues" evidence="1">
    <location>
        <begin position="2846"/>
        <end position="2886"/>
    </location>
</feature>
<dbReference type="RefSeq" id="XP_022338932.1">
    <property type="nucleotide sequence ID" value="XM_022483224.1"/>
</dbReference>
<dbReference type="Pfam" id="PF13020">
    <property type="entry name" value="NOV_C"/>
    <property type="match status" value="1"/>
</dbReference>
<evidence type="ECO:0000313" key="5">
    <source>
        <dbReference type="RefSeq" id="XP_022338930.1"/>
    </source>
</evidence>
<feature type="compositionally biased region" description="Acidic residues" evidence="1">
    <location>
        <begin position="2670"/>
        <end position="2685"/>
    </location>
</feature>
<feature type="compositionally biased region" description="Basic and acidic residues" evidence="1">
    <location>
        <begin position="2756"/>
        <end position="2805"/>
    </location>
</feature>
<sequence>MSEDKYIKRRLKLKYNLYKLLKEEPNGIIKAHLWNIYSVKVRKISADYFGAKKMHNLLGEFDDMIYEDMVRGRPTIRLVKGYRPEEEEEEEEEKIEKRGESPVVQIYKVSSSESEESLAETKKKTAGQRAEGRSEEEGRRRQGSSKEELLYQRMEATRNTPIQFMGPPLFAHPFQGPRPTAMSAAPMMPSHLMLGAISRPTHSTLQENVTQAVSQFLEQARKESSTAPSGGANPDNPCVVSSSSETDSESEEEEIRPRGRADERSIKIEAARQKLKQNLVKLLSCQPKGIKKTEIWQYYNQKYHKQPNKAEVGVTQLTNVLNFFDDVIEEFQNEHGIPYLRLVKQVGGSQWSQLLGGATPVIDLTKDEQSSRNRRALGQLTQDQGPSGFIPLTSSLPVHPRPAHPGDFQILPAPSSSYTMMKSNDESLKVGQLVIHPVSLRKFERKETHLPKVWNQNRGGWFPETQIEQVAKECIEALAEADEYVSLERVEALMLQRFGKRNLSEVGKWRYANQIPCLSQHNRMLCKVNAYIQAFLNTRSLCTLHELKLCMAEFGPDKDRFEALQVGPLQRLPIIYNNFKFPDDMADIPEITTSDIFENLRNYLNKYQKWNDKLEMESFMEYLVETYKVENAYLLGVRIRSLPLAIQVLKKSQRDAGISRRKVTEDTKEALKQEIEQAFNRFKAAILSKRGDGQNQVREYYMQMNPSKALMDIFDKYGLLCDSVEAPTNKQERRNFTRFREVINNFLQAVTSDSFGRNLFHIALCISKTEVEAIYRQFLTEATKPKEVPVTVKKKPPPPKDSVVRLLKTYLEKCQNHGALTLKSLDHIEDRIVEHFDFDSFIAMGFGRFLEFLLKEAKQELDDSGGTSLGSGGGHGEVAGGFLPTLTHTLEFIHQCKQCNISKEEQIQQALCHQFSVKEVKQLGHGTTSRLLGLTDRPGRHISNQHCVVYEAAVLPPEGFELKGQTGILGHQTRESALACLENCPLLENMAEWSQWSLVFEPQLGKLRDFVQKYGGCQNWPLEGNRILRTDFVALESSPGQFLRLTSSSTPEKFQLALRGRNSREVSGLLMSMVVGNKGVEGTPTALLANQIKEELFMLHGETSADNVPGAPSSFQHGQAAVKFVLDCLLVLPVKTCSVLASQMFLEPLGQVIGQSKSKSLLLQACGRVSEVSHLQRLGCLLGVGEWTDSIQGRCQPTPTSLEEVAPEYAEEFFRDEPEPIDDSEDEDEDNLSSYLSDVEVETEVKDQLKEEEEEVIDVDDDVEMDDEDTKQDTLKTATTTCIDLTLKSEDSVVDLVSPDNNSDSLKATMETDSTENACQRIVNQIRREEFGIGVELNEDGQRLMKVQQERLGRSLDRLSKDLYSKDTHFVLELIQNADDNSYPDDLGEGDCPSVKFLMRQDGVIVLNNESGFRDKDIKALCDVGRSTKGKHKAGYIGQKGIGFKSVFRVTDEPEIHSNGFHIKFDVNSGPTGYILPHWVEEDQWKEGQGWTTKIVLPLKESMKSQTTTLAARFNDIHPSLLLFLNRLRRITIDSRVEDFEQNISRKDYGENLVEITHGDKMDRWLVVKKSLDASKISLQAKSGVEVESTEIALAFPLRPGGQKKDSKFVPSKQPVFAFLPLRSYGFRFIIQGDFDVPSSREDVDRDSSWNQWLRNEIHILFLEALDIFKAHSDFSNMEAVISYLQFVPVEDEIIDFFRPVANQILQKLRAKPCVPTQPNSKGQCSWKIPSQMVRVKDPLVLEVVTPDLLKDTLNLYYLHRDVAAMLNSTLTSSLGIESLNTEHLLQVGKSLSQKWNADKERAEKDEDILMTAKWLACVHRSLDEFLDNQPVYDRLKAMKIIPLATYQRESTSDSTIFFPLSENAELSYNDPLTVLQRDLNTIHPLLVSSPDSEVNSQVQKLLVKIGVCQLSPREVICHHIVPILKSDQCKGKREDILISYIVYIKEQTEQDPSLVNLEELGKSAILKTNKGMQNPSEVPIHFTPEYKNSINLQGILPGYDWVLLDPVYLQNKRNPVEIQKWRQFFIKLGLTDFISVRQVNVKISADNIENTPWGPLRDILGTIPEGTYIKDWSSSELEGLIKDNRHPPSYPQQMSTLCVLLAEEWDKTFSRYTSTYLCNASGTQVRDVETSFSILLKTASWLPGLQTCVAVENQEICVTDKVLMMQPSCLYARLREIENLLTHTVIYVNVNIPQRSSFGQFLGIKYSVDLQELKKFLIEWGNRGSESEPKVFITTKNHICGVYDWLKGNLPPVETQRLFHDHPVIFVPDEAMPVRVQSQRPPEGLVTGRMLSRNEVWWSDPTGLIVKYKDIVKDYHLEIAKKAILFDAYKQNLDLKVFFITAARITEEPSLTEYGELLVLMGQVLSLTDKDVVSDATMLYVTIGKKLQPDESVMSNQTRMNVLELQRKTLKSKLDGQKILATTSNKWVGLEEHPMLADNRELEKMFEKNDLVNFVVQEDKTPQPKRGGRTAVLDRNLLEKLMPFYQFCAVKKLSDCINVEAITEMFEPCPELQMYMHLAVPIVQRYLNKYNPDIYQELQNQSMSQRLAAMQFYKVRKLEVKYSLSHSPDVFVLRTEKCLQSDNVFYFHHDHTESYPDINREVAKMFSNSDDLCSRDLRGFLNELTTVLTKEPHKLEESLEQMDCDQLPAEEPVWHVSAPVLQVQRSLEPEEEEEEEEYVEEEFEAGGQRGEGQPEEGGGHSLRAWPPMSDSQGMTQNKGRERKEREEKPESKIWPPPKAPDYMKRVKELPSQFKVTDDRAPPSGEEKLTKGDNSSREEDCSERTQGDVIRRQDSEGKGTKRKISENGTQLGGESKRAVPDEEERESEQKSEAPQSTTAKQAVAARDSEKDGVKVSGGRPRESSGATEDRGHHQDNRENSNERDSVGQKPGGKRRHPTDGSQESPRVPNSKRILMDHPAWTDLASDYTYEELCQGSNLKNPPEIQLDMEQDEAGLQEIGRWGEHIVYQYLLQQKDNDPDIVEVKWCNAENEIGSPYDMELSRKTDSGIVKTFIEVKTTLTDDKDVFEISSQQIQFAKEHRENFHIYRVFNAGDQERVRLVRINNLSLRMDQKQVRLWMMI</sequence>
<evidence type="ECO:0000313" key="4">
    <source>
        <dbReference type="Proteomes" id="UP000694844"/>
    </source>
</evidence>
<dbReference type="PANTHER" id="PTHR32387">
    <property type="entry name" value="WU:FJ29H11"/>
    <property type="match status" value="1"/>
</dbReference>
<feature type="compositionally biased region" description="Basic and acidic residues" evidence="1">
    <location>
        <begin position="2719"/>
        <end position="2732"/>
    </location>
</feature>
<dbReference type="RefSeq" id="XP_022338933.1">
    <property type="nucleotide sequence ID" value="XM_022483225.1"/>
</dbReference>